<organism evidence="1 2">
    <name type="scientific">Chryseobacterium cucumeris</name>
    <dbReference type="NCBI Taxonomy" id="1813611"/>
    <lineage>
        <taxon>Bacteria</taxon>
        <taxon>Pseudomonadati</taxon>
        <taxon>Bacteroidota</taxon>
        <taxon>Flavobacteriia</taxon>
        <taxon>Flavobacteriales</taxon>
        <taxon>Weeksellaceae</taxon>
        <taxon>Chryseobacterium group</taxon>
        <taxon>Chryseobacterium</taxon>
    </lineage>
</organism>
<keyword evidence="2" id="KW-1185">Reference proteome</keyword>
<name>A0ABX9XB54_9FLAO</name>
<gene>
    <name evidence="1" type="ORF">EGI15_02710</name>
</gene>
<proteinExistence type="predicted"/>
<dbReference type="RefSeq" id="WP_120231229.1">
    <property type="nucleotide sequence ID" value="NZ_RJTW01000003.1"/>
</dbReference>
<dbReference type="EMBL" id="RJTW01000003">
    <property type="protein sequence ID" value="ROH94789.1"/>
    <property type="molecule type" value="Genomic_DNA"/>
</dbReference>
<accession>A0ABX9XB54</accession>
<evidence type="ECO:0000313" key="1">
    <source>
        <dbReference type="EMBL" id="ROH94789.1"/>
    </source>
</evidence>
<dbReference type="Proteomes" id="UP000281899">
    <property type="component" value="Unassembled WGS sequence"/>
</dbReference>
<comment type="caution">
    <text evidence="1">The sequence shown here is derived from an EMBL/GenBank/DDBJ whole genome shotgun (WGS) entry which is preliminary data.</text>
</comment>
<reference evidence="1 2" key="1">
    <citation type="submission" date="2018-11" db="EMBL/GenBank/DDBJ databases">
        <title>Proposal to divide the Flavobacteriaceae and reorganize its genera based on Amino Acid Identity values calculated from whole genome sequences.</title>
        <authorList>
            <person name="Nicholson A.C."/>
            <person name="Gulvik C.A."/>
            <person name="Whitney A.M."/>
            <person name="Humrighouse B.W."/>
            <person name="Bell M."/>
            <person name="Holmes B."/>
            <person name="Steigerwalt A."/>
            <person name="Villarma A."/>
            <person name="Sheth M."/>
            <person name="Batra D."/>
            <person name="Pryor J."/>
            <person name="Bernardet J.-F."/>
            <person name="Hugo C."/>
            <person name="Kampfer P."/>
            <person name="Newman J."/>
            <person name="Mcquiston J.R."/>
        </authorList>
    </citation>
    <scope>NUCLEOTIDE SEQUENCE [LARGE SCALE GENOMIC DNA]</scope>
    <source>
        <strain evidence="1 2">G0235</strain>
    </source>
</reference>
<evidence type="ECO:0000313" key="2">
    <source>
        <dbReference type="Proteomes" id="UP000281899"/>
    </source>
</evidence>
<protein>
    <submittedName>
        <fullName evidence="1">Uncharacterized protein</fullName>
    </submittedName>
</protein>
<sequence>MKNYYASEELAQILLNNGFVDITDKKFPLHFKQIKENGYDPEKAKRAFRINTKDLILFDYITVKFVHKGNGCSATNMRKEISENELKSAIAFFKLPYQTRNAIMRSGVAIPTLHQDYRYIQENPSYNNPRNKHIVKAFEEVKIK</sequence>
<dbReference type="GeneID" id="301711571"/>